<dbReference type="Proteomes" id="UP000767238">
    <property type="component" value="Unassembled WGS sequence"/>
</dbReference>
<dbReference type="AlphaFoldDB" id="A0A9P8GC73"/>
<dbReference type="OrthoDB" id="3642826at2759"/>
<accession>A0A9P8GC73</accession>
<evidence type="ECO:0000313" key="2">
    <source>
        <dbReference type="EMBL" id="KAH0217456.1"/>
    </source>
</evidence>
<feature type="compositionally biased region" description="Polar residues" evidence="1">
    <location>
        <begin position="263"/>
        <end position="296"/>
    </location>
</feature>
<feature type="compositionally biased region" description="Low complexity" evidence="1">
    <location>
        <begin position="120"/>
        <end position="159"/>
    </location>
</feature>
<feature type="region of interest" description="Disordered" evidence="1">
    <location>
        <begin position="120"/>
        <end position="242"/>
    </location>
</feature>
<evidence type="ECO:0000313" key="3">
    <source>
        <dbReference type="Proteomes" id="UP000767238"/>
    </source>
</evidence>
<feature type="compositionally biased region" description="Low complexity" evidence="1">
    <location>
        <begin position="219"/>
        <end position="239"/>
    </location>
</feature>
<proteinExistence type="predicted"/>
<evidence type="ECO:0000256" key="1">
    <source>
        <dbReference type="SAM" id="MobiDB-lite"/>
    </source>
</evidence>
<feature type="region of interest" description="Disordered" evidence="1">
    <location>
        <begin position="258"/>
        <end position="296"/>
    </location>
</feature>
<reference evidence="2" key="1">
    <citation type="journal article" date="2021" name="J Fungi (Basel)">
        <title>Virulence traits and population genomics of the black yeast Aureobasidium melanogenum.</title>
        <authorList>
            <person name="Cernosa A."/>
            <person name="Sun X."/>
            <person name="Gostincar C."/>
            <person name="Fang C."/>
            <person name="Gunde-Cimerman N."/>
            <person name="Song Z."/>
        </authorList>
    </citation>
    <scope>NUCLEOTIDE SEQUENCE</scope>
    <source>
        <strain evidence="2">EXF-8016</strain>
    </source>
</reference>
<feature type="non-terminal residue" evidence="2">
    <location>
        <position position="834"/>
    </location>
</feature>
<gene>
    <name evidence="2" type="ORF">KCV03_g7103</name>
</gene>
<protein>
    <submittedName>
        <fullName evidence="2">Uncharacterized protein</fullName>
    </submittedName>
</protein>
<reference evidence="2" key="2">
    <citation type="submission" date="2021-08" db="EMBL/GenBank/DDBJ databases">
        <authorList>
            <person name="Gostincar C."/>
            <person name="Sun X."/>
            <person name="Song Z."/>
            <person name="Gunde-Cimerman N."/>
        </authorList>
    </citation>
    <scope>NUCLEOTIDE SEQUENCE</scope>
    <source>
        <strain evidence="2">EXF-8016</strain>
    </source>
</reference>
<sequence length="834" mass="84318">MVFPFDLTDVSTIVPATTVQTAGRLETRQLYLSDLAYDCPASATTTYTGYYFQKNEVNRCNPRLVMPKAAKIWGFPYWKSCGVVDFKFGMYDPPGAMPTADGVLAGVTAIPTMTNNAVVSTTTTSPTNKATPSSWISSTSTTRAATTSATVKSATKSAAGSEANPTRPAATAESHAQNDAERSSSFDSTTSAGGSKDGGSPSLPQYSIKATTSVEVENSQSYTSAPSSDSSSGPSSLASVTDTALATQRSGIAVTEAGASGVDSGSSYHAIQPSQVSTSRYSTIVPNDGSGSASDSLEGQVTATAAGFKAFTATISPVGLITVWSSVNVQNPSFIYAIGSQTLSASGSDVTVDGTTYSLAESRSAIVANGQTSAISSDPDQIQPAVTVVAADASATVVVTPVLSETGVYVIAAETVKAGKQAATVSGTTYSVSIGTEDAHILVVAAPTDAANDEGAATVTETVSAFRAHTVGKALGDSDSTKYSVDGQTLSAGGSAVIHDDTTYSLAISDSVVDAHGMTTQTSVLGATPAAAEVTTIAVQFALIVGSHTVGSVHVAADTTEYVIGAQTLSPGGSAITEAGTVYSMPTSASAVVVNGVATKISLVSTNPLVVIGDQTLSPNGAAITYGGTTFSLAESGSALVANGVTSDFVVSPTTSETSGYLIGSQMLSFDGPAVNYRGTKYSLINSGPTTTAVINGITTDLSALPTSSKLSRYVIGTQIFSAGGSAVTYLGTTFSLANSGTATFAVVDGVTTDITIVANYAANSTSSGHRSSSASVSKLTTVTPSSKTNIRDLGSTTTTTASVSTPTKQSAAMRTTVYNALMLLCFTFSLMVF</sequence>
<comment type="caution">
    <text evidence="2">The sequence shown here is derived from an EMBL/GenBank/DDBJ whole genome shotgun (WGS) entry which is preliminary data.</text>
</comment>
<feature type="compositionally biased region" description="Polar residues" evidence="1">
    <location>
        <begin position="202"/>
        <end position="218"/>
    </location>
</feature>
<dbReference type="EMBL" id="JAHFYH010000056">
    <property type="protein sequence ID" value="KAH0217456.1"/>
    <property type="molecule type" value="Genomic_DNA"/>
</dbReference>
<name>A0A9P8GC73_AURME</name>
<organism evidence="2 3">
    <name type="scientific">Aureobasidium melanogenum</name>
    <name type="common">Aureobasidium pullulans var. melanogenum</name>
    <dbReference type="NCBI Taxonomy" id="46634"/>
    <lineage>
        <taxon>Eukaryota</taxon>
        <taxon>Fungi</taxon>
        <taxon>Dikarya</taxon>
        <taxon>Ascomycota</taxon>
        <taxon>Pezizomycotina</taxon>
        <taxon>Dothideomycetes</taxon>
        <taxon>Dothideomycetidae</taxon>
        <taxon>Dothideales</taxon>
        <taxon>Saccotheciaceae</taxon>
        <taxon>Aureobasidium</taxon>
    </lineage>
</organism>